<name>A0A812SBL4_SYMPI</name>
<dbReference type="PROSITE" id="PS50158">
    <property type="entry name" value="ZF_CCHC"/>
    <property type="match status" value="1"/>
</dbReference>
<feature type="compositionally biased region" description="Basic and acidic residues" evidence="2">
    <location>
        <begin position="653"/>
        <end position="665"/>
    </location>
</feature>
<feature type="compositionally biased region" description="Low complexity" evidence="2">
    <location>
        <begin position="119"/>
        <end position="142"/>
    </location>
</feature>
<feature type="region of interest" description="Disordered" evidence="2">
    <location>
        <begin position="309"/>
        <end position="349"/>
    </location>
</feature>
<protein>
    <recommendedName>
        <fullName evidence="3">CCHC-type domain-containing protein</fullName>
    </recommendedName>
</protein>
<feature type="compositionally biased region" description="Polar residues" evidence="2">
    <location>
        <begin position="107"/>
        <end position="118"/>
    </location>
</feature>
<feature type="region of interest" description="Disordered" evidence="2">
    <location>
        <begin position="650"/>
        <end position="686"/>
    </location>
</feature>
<feature type="domain" description="CCHC-type" evidence="3">
    <location>
        <begin position="350"/>
        <end position="365"/>
    </location>
</feature>
<dbReference type="SMART" id="SM00343">
    <property type="entry name" value="ZnF_C2HC"/>
    <property type="match status" value="1"/>
</dbReference>
<organism evidence="4 5">
    <name type="scientific">Symbiodinium pilosum</name>
    <name type="common">Dinoflagellate</name>
    <dbReference type="NCBI Taxonomy" id="2952"/>
    <lineage>
        <taxon>Eukaryota</taxon>
        <taxon>Sar</taxon>
        <taxon>Alveolata</taxon>
        <taxon>Dinophyceae</taxon>
        <taxon>Suessiales</taxon>
        <taxon>Symbiodiniaceae</taxon>
        <taxon>Symbiodinium</taxon>
    </lineage>
</organism>
<feature type="compositionally biased region" description="Low complexity" evidence="2">
    <location>
        <begin position="321"/>
        <end position="337"/>
    </location>
</feature>
<dbReference type="Proteomes" id="UP000649617">
    <property type="component" value="Unassembled WGS sequence"/>
</dbReference>
<evidence type="ECO:0000313" key="5">
    <source>
        <dbReference type="Proteomes" id="UP000649617"/>
    </source>
</evidence>
<sequence length="725" mass="80134">ELTGAARRLVAGQPAGWVAYRGGVTNLMDHLRRSLGKPRVNEVTDLLAAYFKGTRRKSSESMNDYITRKFEAYMRAGQALKRVAPFYDPEVPETQGEARAWSRRPSTEASNWTWARSNSTSEAEPAAAATTDPSETTATETANEGGQASDAQWRASTWQSWQGTWSNWYGGWQWNSQISMVGVQNYYLPLFRDGTCWLTDAGLDNNEKNLVMTAINGNFSPQRIAQELRNQFPEGEVKRRDQHRKFQSYLGGENLEETESDLDVAGNTMQELMDDGLNDEGAALVVEAEQEAQEAMAALFQARRTLKEARQKQHQVKQSRRYYQGGSSSGRSTGGSSFPSKPRDDSQLDCLRCGQRGHRAANCPQKATASQVDVSGGSGPEHHHAPFVCFADLDQSGTGDELPNLAGYAQAMAVVTCEEAYLQQKEGQGLTTGGGGQGHVRDRWRCYSDHRLQNVCLKNPPVFSFGNSTENKCLSTASLEVQIPVTMDRMSKADLVLRLRSYGEEPPRAWTKVELRQRLHVLADLGEVVLPKGGKQKTALQEAVTELNKASAKKAILVEHVRTDLGMTVTSNETMAVIQRRAMNLLMETIAGEAEDLLGFGKYADQTFESVAMTDKAYCEWVKTTAKEEEGCSIHLYRFANWLEKTKVKGPKMSKEPSVKKEEPSQNRVTPPVPSTPGSASSSLDGAVGNLATMVSELMKEVKELKEERATAMPRKVAAKPDETM</sequence>
<feature type="region of interest" description="Disordered" evidence="2">
    <location>
        <begin position="93"/>
        <end position="151"/>
    </location>
</feature>
<reference evidence="4" key="1">
    <citation type="submission" date="2021-02" db="EMBL/GenBank/DDBJ databases">
        <authorList>
            <person name="Dougan E. K."/>
            <person name="Rhodes N."/>
            <person name="Thang M."/>
            <person name="Chan C."/>
        </authorList>
    </citation>
    <scope>NUCLEOTIDE SEQUENCE</scope>
</reference>
<accession>A0A812SBL4</accession>
<feature type="non-terminal residue" evidence="4">
    <location>
        <position position="1"/>
    </location>
</feature>
<evidence type="ECO:0000256" key="2">
    <source>
        <dbReference type="SAM" id="MobiDB-lite"/>
    </source>
</evidence>
<comment type="caution">
    <text evidence="4">The sequence shown here is derived from an EMBL/GenBank/DDBJ whole genome shotgun (WGS) entry which is preliminary data.</text>
</comment>
<dbReference type="EMBL" id="CAJNIZ010024286">
    <property type="protein sequence ID" value="CAE7475423.1"/>
    <property type="molecule type" value="Genomic_DNA"/>
</dbReference>
<evidence type="ECO:0000313" key="4">
    <source>
        <dbReference type="EMBL" id="CAE7475423.1"/>
    </source>
</evidence>
<evidence type="ECO:0000256" key="1">
    <source>
        <dbReference type="PROSITE-ProRule" id="PRU00047"/>
    </source>
</evidence>
<dbReference type="InterPro" id="IPR036875">
    <property type="entry name" value="Znf_CCHC_sf"/>
</dbReference>
<dbReference type="AlphaFoldDB" id="A0A812SBL4"/>
<gene>
    <name evidence="4" type="ORF">SPIL2461_LOCUS12082</name>
</gene>
<evidence type="ECO:0000259" key="3">
    <source>
        <dbReference type="PROSITE" id="PS50158"/>
    </source>
</evidence>
<dbReference type="OrthoDB" id="435890at2759"/>
<proteinExistence type="predicted"/>
<feature type="region of interest" description="Disordered" evidence="2">
    <location>
        <begin position="706"/>
        <end position="725"/>
    </location>
</feature>
<dbReference type="GO" id="GO:0008270">
    <property type="term" value="F:zinc ion binding"/>
    <property type="evidence" value="ECO:0007669"/>
    <property type="project" value="UniProtKB-KW"/>
</dbReference>
<keyword evidence="1" id="KW-0863">Zinc-finger</keyword>
<keyword evidence="5" id="KW-1185">Reference proteome</keyword>
<dbReference type="GO" id="GO:0003676">
    <property type="term" value="F:nucleic acid binding"/>
    <property type="evidence" value="ECO:0007669"/>
    <property type="project" value="InterPro"/>
</dbReference>
<keyword evidence="1" id="KW-0862">Zinc</keyword>
<dbReference type="SUPFAM" id="SSF57756">
    <property type="entry name" value="Retrovirus zinc finger-like domains"/>
    <property type="match status" value="1"/>
</dbReference>
<keyword evidence="1" id="KW-0479">Metal-binding</keyword>
<dbReference type="InterPro" id="IPR001878">
    <property type="entry name" value="Znf_CCHC"/>
</dbReference>